<sequence>MKNDIIQQEILLLTDTTFSQRALIENDSEDEPDLSLSEKFEEAVWAGLLTDLLPEVVTNRDLRLWQVEHSEHSWQVELSKYTSREKPGSINPFYFLTGINYN</sequence>
<reference evidence="1 2" key="1">
    <citation type="submission" date="2023-07" db="EMBL/GenBank/DDBJ databases">
        <authorList>
            <person name="Lian W.-H."/>
        </authorList>
    </citation>
    <scope>NUCLEOTIDE SEQUENCE [LARGE SCALE GENOMIC DNA]</scope>
    <source>
        <strain evidence="1 2">SYSU DXS3180</strain>
    </source>
</reference>
<protein>
    <submittedName>
        <fullName evidence="1">Uncharacterized protein</fullName>
    </submittedName>
</protein>
<comment type="caution">
    <text evidence="1">The sequence shown here is derived from an EMBL/GenBank/DDBJ whole genome shotgun (WGS) entry which is preliminary data.</text>
</comment>
<dbReference type="EMBL" id="JAULBC010000007">
    <property type="protein sequence ID" value="MEX6689892.1"/>
    <property type="molecule type" value="Genomic_DNA"/>
</dbReference>
<dbReference type="RefSeq" id="WP_369331299.1">
    <property type="nucleotide sequence ID" value="NZ_JAULBC010000007.1"/>
</dbReference>
<dbReference type="Proteomes" id="UP001560573">
    <property type="component" value="Unassembled WGS sequence"/>
</dbReference>
<evidence type="ECO:0000313" key="1">
    <source>
        <dbReference type="EMBL" id="MEX6689892.1"/>
    </source>
</evidence>
<evidence type="ECO:0000313" key="2">
    <source>
        <dbReference type="Proteomes" id="UP001560573"/>
    </source>
</evidence>
<gene>
    <name evidence="1" type="ORF">QTN47_20460</name>
</gene>
<accession>A0ABV3ZJ23</accession>
<name>A0ABV3ZJ23_9BACT</name>
<proteinExistence type="predicted"/>
<keyword evidence="2" id="KW-1185">Reference proteome</keyword>
<organism evidence="1 2">
    <name type="scientific">Danxiaibacter flavus</name>
    <dbReference type="NCBI Taxonomy" id="3049108"/>
    <lineage>
        <taxon>Bacteria</taxon>
        <taxon>Pseudomonadati</taxon>
        <taxon>Bacteroidota</taxon>
        <taxon>Chitinophagia</taxon>
        <taxon>Chitinophagales</taxon>
        <taxon>Chitinophagaceae</taxon>
        <taxon>Danxiaibacter</taxon>
    </lineage>
</organism>